<sequence>MENESEPSPGSLVWMMLSIPSPRPSEESPDTGTCDTCKKMLYHCLSYLRFLDLSGRGDAPVLC</sequence>
<dbReference type="AlphaFoldDB" id="A0A0E9TRL0"/>
<evidence type="ECO:0000313" key="1">
    <source>
        <dbReference type="EMBL" id="JAH56211.1"/>
    </source>
</evidence>
<protein>
    <submittedName>
        <fullName evidence="1">Uncharacterized protein</fullName>
    </submittedName>
</protein>
<organism evidence="1">
    <name type="scientific">Anguilla anguilla</name>
    <name type="common">European freshwater eel</name>
    <name type="synonym">Muraena anguilla</name>
    <dbReference type="NCBI Taxonomy" id="7936"/>
    <lineage>
        <taxon>Eukaryota</taxon>
        <taxon>Metazoa</taxon>
        <taxon>Chordata</taxon>
        <taxon>Craniata</taxon>
        <taxon>Vertebrata</taxon>
        <taxon>Euteleostomi</taxon>
        <taxon>Actinopterygii</taxon>
        <taxon>Neopterygii</taxon>
        <taxon>Teleostei</taxon>
        <taxon>Anguilliformes</taxon>
        <taxon>Anguillidae</taxon>
        <taxon>Anguilla</taxon>
    </lineage>
</organism>
<reference evidence="1" key="1">
    <citation type="submission" date="2014-11" db="EMBL/GenBank/DDBJ databases">
        <authorList>
            <person name="Amaro Gonzalez C."/>
        </authorList>
    </citation>
    <scope>NUCLEOTIDE SEQUENCE</scope>
</reference>
<dbReference type="EMBL" id="GBXM01052366">
    <property type="protein sequence ID" value="JAH56211.1"/>
    <property type="molecule type" value="Transcribed_RNA"/>
</dbReference>
<accession>A0A0E9TRL0</accession>
<reference evidence="1" key="2">
    <citation type="journal article" date="2015" name="Fish Shellfish Immunol.">
        <title>Early steps in the European eel (Anguilla anguilla)-Vibrio vulnificus interaction in the gills: Role of the RtxA13 toxin.</title>
        <authorList>
            <person name="Callol A."/>
            <person name="Pajuelo D."/>
            <person name="Ebbesson L."/>
            <person name="Teles M."/>
            <person name="MacKenzie S."/>
            <person name="Amaro C."/>
        </authorList>
    </citation>
    <scope>NUCLEOTIDE SEQUENCE</scope>
</reference>
<name>A0A0E9TRL0_ANGAN</name>
<proteinExistence type="predicted"/>